<protein>
    <recommendedName>
        <fullName evidence="3">HEAT repeat domain-containing protein</fullName>
    </recommendedName>
</protein>
<dbReference type="PANTHER" id="PTHR12697">
    <property type="entry name" value="PBS LYASE HEAT-LIKE PROTEIN"/>
    <property type="match status" value="1"/>
</dbReference>
<organism evidence="1">
    <name type="scientific">Tuwongella immobilis</name>
    <dbReference type="NCBI Taxonomy" id="692036"/>
    <lineage>
        <taxon>Bacteria</taxon>
        <taxon>Pseudomonadati</taxon>
        <taxon>Planctomycetota</taxon>
        <taxon>Planctomycetia</taxon>
        <taxon>Gemmatales</taxon>
        <taxon>Gemmataceae</taxon>
        <taxon>Tuwongella</taxon>
    </lineage>
</organism>
<name>A0A6C2YS20_9BACT</name>
<reference evidence="1" key="1">
    <citation type="submission" date="2019-04" db="EMBL/GenBank/DDBJ databases">
        <authorList>
            <consortium name="Science for Life Laboratories"/>
        </authorList>
    </citation>
    <scope>NUCLEOTIDE SEQUENCE</scope>
    <source>
        <strain evidence="1">MBLW1</strain>
    </source>
</reference>
<evidence type="ECO:0008006" key="3">
    <source>
        <dbReference type="Google" id="ProtNLM"/>
    </source>
</evidence>
<dbReference type="AlphaFoldDB" id="A0A6C2YS20"/>
<accession>A0A6C2YS20</accession>
<dbReference type="InterPro" id="IPR011989">
    <property type="entry name" value="ARM-like"/>
</dbReference>
<proteinExistence type="predicted"/>
<dbReference type="Pfam" id="PF13646">
    <property type="entry name" value="HEAT_2"/>
    <property type="match status" value="1"/>
</dbReference>
<dbReference type="InterPro" id="IPR016024">
    <property type="entry name" value="ARM-type_fold"/>
</dbReference>
<dbReference type="SUPFAM" id="SSF48371">
    <property type="entry name" value="ARM repeat"/>
    <property type="match status" value="1"/>
</dbReference>
<dbReference type="GO" id="GO:0016491">
    <property type="term" value="F:oxidoreductase activity"/>
    <property type="evidence" value="ECO:0007669"/>
    <property type="project" value="TreeGrafter"/>
</dbReference>
<dbReference type="RefSeq" id="WP_162659543.1">
    <property type="nucleotide sequence ID" value="NZ_LR593887.1"/>
</dbReference>
<dbReference type="EMBL" id="LR586016">
    <property type="protein sequence ID" value="VIP04460.1"/>
    <property type="molecule type" value="Genomic_DNA"/>
</dbReference>
<evidence type="ECO:0000313" key="2">
    <source>
        <dbReference type="Proteomes" id="UP000464378"/>
    </source>
</evidence>
<gene>
    <name evidence="1" type="ORF">GMBLW1_47330</name>
</gene>
<dbReference type="EMBL" id="LR593887">
    <property type="protein sequence ID" value="VTS06282.1"/>
    <property type="molecule type" value="Genomic_DNA"/>
</dbReference>
<dbReference type="Proteomes" id="UP000464378">
    <property type="component" value="Chromosome"/>
</dbReference>
<dbReference type="KEGG" id="tim:GMBLW1_47330"/>
<keyword evidence="2" id="KW-1185">Reference proteome</keyword>
<sequence>MIRIGIALLASAALLAAAGVMMDRLTRANGSEPSRSQLIQHWSAIVEDPLQESSIRQEAMLRIRNQGIAAAEVLPVLIRSFRVTELRDDAVLAIAAQGEQAVDTLRQTLYSSDYDIRMGAARSLGKIGPIAKDAIDDLEILLADPKYVVRRDALRAILAIAPERMPGYVPHLVELMQHETIFYRRWEAVMLLGETGEAGRKALPVLRELAHRWADHPSGFDRLIQSVLKKYPPLG</sequence>
<evidence type="ECO:0000313" key="1">
    <source>
        <dbReference type="EMBL" id="VIP04460.1"/>
    </source>
</evidence>
<dbReference type="InParanoid" id="A0A6C2YS20"/>
<dbReference type="Gene3D" id="1.25.10.10">
    <property type="entry name" value="Leucine-rich Repeat Variant"/>
    <property type="match status" value="1"/>
</dbReference>
<dbReference type="PANTHER" id="PTHR12697:SF5">
    <property type="entry name" value="DEOXYHYPUSINE HYDROXYLASE"/>
    <property type="match status" value="1"/>
</dbReference>